<dbReference type="Gene3D" id="2.60.120.1060">
    <property type="entry name" value="NPCBM/NEW2 domain"/>
    <property type="match status" value="1"/>
</dbReference>
<dbReference type="InterPro" id="IPR013222">
    <property type="entry name" value="Glyco_hyd_98_carb-bd"/>
</dbReference>
<dbReference type="AlphaFoldDB" id="A0A851GNQ9"/>
<protein>
    <submittedName>
        <fullName evidence="3">NPCBM/NEW2 domain-containing protein</fullName>
    </submittedName>
</protein>
<dbReference type="InterPro" id="IPR038637">
    <property type="entry name" value="NPCBM_sf"/>
</dbReference>
<dbReference type="GO" id="GO:0005975">
    <property type="term" value="P:carbohydrate metabolic process"/>
    <property type="evidence" value="ECO:0007669"/>
    <property type="project" value="InterPro"/>
</dbReference>
<name>A0A851GNQ9_9BACT</name>
<organism evidence="3 4">
    <name type="scientific">Oceaniferula marina</name>
    <dbReference type="NCBI Taxonomy" id="2748318"/>
    <lineage>
        <taxon>Bacteria</taxon>
        <taxon>Pseudomonadati</taxon>
        <taxon>Verrucomicrobiota</taxon>
        <taxon>Verrucomicrobiia</taxon>
        <taxon>Verrucomicrobiales</taxon>
        <taxon>Verrucomicrobiaceae</taxon>
        <taxon>Oceaniferula</taxon>
    </lineage>
</organism>
<evidence type="ECO:0000313" key="3">
    <source>
        <dbReference type="EMBL" id="NWK56667.1"/>
    </source>
</evidence>
<sequence length="778" mass="86426">MSSGFGQAKPRTSLDGNPIQINGKTYQRGVGVHAVSRYVLALDGKVTRFKAVVGLDDEVNPTASVNYLVIADGETLFDSGVMKMKEAKEVDVDLTGKKFLTLVIDDGGDGIVADHADWADAKITYEGKAPMPHESDRRWGIQKDGSIQWDIPNDPLAVGHQDHVEMSGRYTAVIVRYGINRDGSLKLTRHIVWPMLRTIPNDTHGSLARDFKGALLPEIEVDGQAIAVEKPRTITHRGVMTITSRVGDGLELTRVIFPSMEKPAAMEQCTLKNVGNKKVRVRLKSLQTEQRTEASQGVDGVYVFRTESSKDQDQSLAPGASMQFSLTHSARREAEKPLELDSAKELNERLAYISGLDAELQFVSPDEILNRSFGFAKIRAAESIFRTKGGLMHAPGGGRYYAAIWANDQAEYANPLFAYLGDDVARESAENSFRHFARFMNDDWEPIPSSIIAEGDDIWNGAGDRGDAAMIAYGATRYAMARGDQTIARKLWPLIEWCLEYSRRKLNDGGVVASDCDELERRFPAGKANLCTSSLHYDALVSAVALGRDLGQPKKQIAQYEREAKELRIAIESYFGGKVEGFDTYRYFEGNKLLRSWICIPLTVGIDERRDGTIDALFSKRLWTEDGLATEAGNQTFWDRSTLYGLRGVFCAGATEKGIDYLKKYSARRLLGDHVPYPVEAYPEGNQRHLSAESALYIRLIVEGMFGFHPTGLRSFTCLPRLPEGWPKMSLRNIDAFGTSIDIEVVRKGEKQHVTVKAAGKTIESREYDGKTPIQIQL</sequence>
<feature type="domain" description="Glycosyl hydrolase family 98 putative carbohydrate-binding module" evidence="2">
    <location>
        <begin position="2"/>
        <end position="125"/>
    </location>
</feature>
<dbReference type="InterPro" id="IPR008928">
    <property type="entry name" value="6-hairpin_glycosidase_sf"/>
</dbReference>
<dbReference type="SMART" id="SM00776">
    <property type="entry name" value="NPCBM"/>
    <property type="match status" value="1"/>
</dbReference>
<dbReference type="SUPFAM" id="SSF48208">
    <property type="entry name" value="Six-hairpin glycosidases"/>
    <property type="match status" value="1"/>
</dbReference>
<comment type="caution">
    <text evidence="3">The sequence shown here is derived from an EMBL/GenBank/DDBJ whole genome shotgun (WGS) entry which is preliminary data.</text>
</comment>
<feature type="region of interest" description="Disordered" evidence="1">
    <location>
        <begin position="1"/>
        <end position="20"/>
    </location>
</feature>
<evidence type="ECO:0000259" key="2">
    <source>
        <dbReference type="SMART" id="SM00776"/>
    </source>
</evidence>
<dbReference type="Gene3D" id="1.50.10.10">
    <property type="match status" value="1"/>
</dbReference>
<keyword evidence="4" id="KW-1185">Reference proteome</keyword>
<dbReference type="Proteomes" id="UP000557872">
    <property type="component" value="Unassembled WGS sequence"/>
</dbReference>
<accession>A0A851GNQ9</accession>
<dbReference type="InterPro" id="IPR012341">
    <property type="entry name" value="6hp_glycosidase-like_sf"/>
</dbReference>
<dbReference type="InterPro" id="IPR008979">
    <property type="entry name" value="Galactose-bd-like_sf"/>
</dbReference>
<dbReference type="Pfam" id="PF08305">
    <property type="entry name" value="NPCBM"/>
    <property type="match status" value="1"/>
</dbReference>
<evidence type="ECO:0000256" key="1">
    <source>
        <dbReference type="SAM" id="MobiDB-lite"/>
    </source>
</evidence>
<dbReference type="EMBL" id="JACBAZ010000005">
    <property type="protein sequence ID" value="NWK56667.1"/>
    <property type="molecule type" value="Genomic_DNA"/>
</dbReference>
<dbReference type="SUPFAM" id="SSF49785">
    <property type="entry name" value="Galactose-binding domain-like"/>
    <property type="match status" value="1"/>
</dbReference>
<evidence type="ECO:0000313" key="4">
    <source>
        <dbReference type="Proteomes" id="UP000557872"/>
    </source>
</evidence>
<reference evidence="3 4" key="1">
    <citation type="submission" date="2020-07" db="EMBL/GenBank/DDBJ databases">
        <title>Roseicoccus Jingziensis gen. nov., sp. nov., isolated from coastal seawater.</title>
        <authorList>
            <person name="Feng X."/>
        </authorList>
    </citation>
    <scope>NUCLEOTIDE SEQUENCE [LARGE SCALE GENOMIC DNA]</scope>
    <source>
        <strain evidence="3 4">N1E253</strain>
    </source>
</reference>
<proteinExistence type="predicted"/>
<gene>
    <name evidence="3" type="ORF">HW115_13675</name>
</gene>